<evidence type="ECO:0000313" key="2">
    <source>
        <dbReference type="EMBL" id="SHJ15418.1"/>
    </source>
</evidence>
<gene>
    <name evidence="2" type="ORF">SAMN02745219_01866</name>
</gene>
<organism evidence="2 3">
    <name type="scientific">Desulfofundulus thermosubterraneus DSM 16057</name>
    <dbReference type="NCBI Taxonomy" id="1121432"/>
    <lineage>
        <taxon>Bacteria</taxon>
        <taxon>Bacillati</taxon>
        <taxon>Bacillota</taxon>
        <taxon>Clostridia</taxon>
        <taxon>Eubacteriales</taxon>
        <taxon>Peptococcaceae</taxon>
        <taxon>Desulfofundulus</taxon>
    </lineage>
</organism>
<proteinExistence type="predicted"/>
<dbReference type="Proteomes" id="UP000184529">
    <property type="component" value="Unassembled WGS sequence"/>
</dbReference>
<accession>A0A1M6GZQ9</accession>
<name>A0A1M6GZQ9_9FIRM</name>
<evidence type="ECO:0000256" key="1">
    <source>
        <dbReference type="SAM" id="Phobius"/>
    </source>
</evidence>
<feature type="transmembrane region" description="Helical" evidence="1">
    <location>
        <begin position="12"/>
        <end position="29"/>
    </location>
</feature>
<keyword evidence="1" id="KW-0812">Transmembrane</keyword>
<reference evidence="3" key="1">
    <citation type="submission" date="2016-11" db="EMBL/GenBank/DDBJ databases">
        <authorList>
            <person name="Varghese N."/>
            <person name="Submissions S."/>
        </authorList>
    </citation>
    <scope>NUCLEOTIDE SEQUENCE [LARGE SCALE GENOMIC DNA]</scope>
    <source>
        <strain evidence="3">DSM 16057</strain>
    </source>
</reference>
<dbReference type="AlphaFoldDB" id="A0A1M6GZQ9"/>
<sequence>MLVPDVSEKGRPTFLLFLACGAGMYGGAFERKAVMFRRAVVPLLAIATVIEIWVTPEITRIGFSRKDGRRGQRVHARLVRQL</sequence>
<keyword evidence="1" id="KW-1133">Transmembrane helix</keyword>
<dbReference type="EMBL" id="FQZM01000021">
    <property type="protein sequence ID" value="SHJ15418.1"/>
    <property type="molecule type" value="Genomic_DNA"/>
</dbReference>
<dbReference type="STRING" id="1121432.SAMN02745219_01866"/>
<keyword evidence="1" id="KW-0472">Membrane</keyword>
<keyword evidence="3" id="KW-1185">Reference proteome</keyword>
<evidence type="ECO:0000313" key="3">
    <source>
        <dbReference type="Proteomes" id="UP000184529"/>
    </source>
</evidence>
<protein>
    <submittedName>
        <fullName evidence="2">Uncharacterized protein</fullName>
    </submittedName>
</protein>